<dbReference type="SUPFAM" id="SSF48452">
    <property type="entry name" value="TPR-like"/>
    <property type="match status" value="1"/>
</dbReference>
<dbReference type="InterPro" id="IPR019734">
    <property type="entry name" value="TPR_rpt"/>
</dbReference>
<dbReference type="EMBL" id="UOFH01000310">
    <property type="protein sequence ID" value="VAW65262.1"/>
    <property type="molecule type" value="Genomic_DNA"/>
</dbReference>
<sequence>MNFLFSFHRLIIIIFSCFTILSCALIQPSPEQLDKDVKQWLAHNQFDEIDAAFSRINKNDKKFKSILSKQTSIEKQKKIFIEKTSATAKEHSRANKWQQALNAYNNALLKIKNQPRLTQERENLLKARDKHVKKLKEEMLIKRANALISYMKIYEKLEDLIPQDYSAQFDINRYDQDRIEVAKRLNICATQAIKNKQYITARNCYSLSYKLEPSKHKLLWVTKIDRQLETKSSKKRHDKLLAAYKTAYAKQQYNKAMLHLDTLLAINPSHQNAVKLKKSLIKEINIQTRKNIELGKELYAKKKIDKALNIWNKARLLEPDNKELLKLILRAETVSKKIQSLEKNQ</sequence>
<evidence type="ECO:0000313" key="1">
    <source>
        <dbReference type="EMBL" id="VAW65262.1"/>
    </source>
</evidence>
<reference evidence="1" key="1">
    <citation type="submission" date="2018-06" db="EMBL/GenBank/DDBJ databases">
        <authorList>
            <person name="Zhirakovskaya E."/>
        </authorList>
    </citation>
    <scope>NUCLEOTIDE SEQUENCE</scope>
</reference>
<proteinExistence type="predicted"/>
<dbReference type="InterPro" id="IPR011990">
    <property type="entry name" value="TPR-like_helical_dom_sf"/>
</dbReference>
<name>A0A3B0XPZ6_9ZZZZ</name>
<gene>
    <name evidence="1" type="ORF">MNBD_GAMMA08-2994</name>
</gene>
<protein>
    <recommendedName>
        <fullName evidence="2">Tetratricopeptide repeat protein</fullName>
    </recommendedName>
</protein>
<accession>A0A3B0XPZ6</accession>
<dbReference type="Gene3D" id="1.25.40.10">
    <property type="entry name" value="Tetratricopeptide repeat domain"/>
    <property type="match status" value="1"/>
</dbReference>
<organism evidence="1">
    <name type="scientific">hydrothermal vent metagenome</name>
    <dbReference type="NCBI Taxonomy" id="652676"/>
    <lineage>
        <taxon>unclassified sequences</taxon>
        <taxon>metagenomes</taxon>
        <taxon>ecological metagenomes</taxon>
    </lineage>
</organism>
<evidence type="ECO:0008006" key="2">
    <source>
        <dbReference type="Google" id="ProtNLM"/>
    </source>
</evidence>
<dbReference type="PROSITE" id="PS50005">
    <property type="entry name" value="TPR"/>
    <property type="match status" value="1"/>
</dbReference>
<dbReference type="AlphaFoldDB" id="A0A3B0XPZ6"/>